<evidence type="ECO:0000256" key="2">
    <source>
        <dbReference type="ARBA" id="ARBA00022694"/>
    </source>
</evidence>
<keyword evidence="1 5" id="KW-0963">Cytoplasm</keyword>
<dbReference type="Gene3D" id="3.20.20.105">
    <property type="entry name" value="Queuine tRNA-ribosyltransferase-like"/>
    <property type="match status" value="1"/>
</dbReference>
<proteinExistence type="inferred from homology"/>
<dbReference type="PANTHER" id="PTHR46064:SF1">
    <property type="entry name" value="QUEUINE TRNA-RIBOSYLTRANSFERASE ACCESSORY SUBUNIT 2"/>
    <property type="match status" value="1"/>
</dbReference>
<evidence type="ECO:0000256" key="3">
    <source>
        <dbReference type="ARBA" id="ARBA00022723"/>
    </source>
</evidence>
<dbReference type="SUPFAM" id="SSF51713">
    <property type="entry name" value="tRNA-guanine transglycosylase"/>
    <property type="match status" value="1"/>
</dbReference>
<evidence type="ECO:0000313" key="7">
    <source>
        <dbReference type="EMBL" id="KAF1918656.1"/>
    </source>
</evidence>
<comment type="cofactor">
    <cofactor evidence="5">
        <name>Zn(2+)</name>
        <dbReference type="ChEBI" id="CHEBI:29105"/>
    </cofactor>
    <text evidence="5">Binds 1 zinc ion per subunit.</text>
</comment>
<dbReference type="GO" id="GO:0008479">
    <property type="term" value="F:tRNA-guanosine(34) queuine transglycosylase activity"/>
    <property type="evidence" value="ECO:0007669"/>
    <property type="project" value="UniProtKB-UniRule"/>
</dbReference>
<dbReference type="PANTHER" id="PTHR46064">
    <property type="entry name" value="QUEUINE TRNA-RIBOSYLTRANSFERASE ACCESSORY SUBUNIT 2"/>
    <property type="match status" value="1"/>
</dbReference>
<protein>
    <recommendedName>
        <fullName evidence="5">Queuine tRNA-ribosyltransferase accessory subunit 2</fullName>
    </recommendedName>
    <alternativeName>
        <fullName evidence="5">Queuine tRNA-ribosyltransferase domain-containing protein 1</fullName>
    </alternativeName>
</protein>
<feature type="binding site" evidence="5">
    <location>
        <position position="340"/>
    </location>
    <ligand>
        <name>Zn(2+)</name>
        <dbReference type="ChEBI" id="CHEBI:29105"/>
    </ligand>
</feature>
<dbReference type="NCBIfam" id="TIGR00449">
    <property type="entry name" value="tgt_general"/>
    <property type="match status" value="1"/>
</dbReference>
<dbReference type="InterPro" id="IPR036511">
    <property type="entry name" value="TGT-like_sf"/>
</dbReference>
<keyword evidence="2 5" id="KW-0819">tRNA processing</keyword>
<feature type="binding site" evidence="5">
    <location>
        <position position="369"/>
    </location>
    <ligand>
        <name>Zn(2+)</name>
        <dbReference type="ChEBI" id="CHEBI:29105"/>
    </ligand>
</feature>
<sequence>MAEEAVLPKLDPMPPEMIEFTLLKTTGALAPRLGRIALAGRQNMVTPAYIGNTSRGIVPHISQDNFRKTADINGVYVPLEDFIEKHPQQVPPVLQYDVPNPLRRFIALPEDTLLVLGARRNPPIAGASPNTNTEVGLSTSVGFRSLSSEYYAAAVRRLQPDIVVALADIPFGQQTIGSRRKDKMSDRTETWLRDMIACKDTLDQGEKSWSIFAPILPLERDLQSWYLEHLLDDMVDHISGLAIYDTDLLDDLPLQLHHFPRLSLHAPASPHALLRQVGLGVDLFTVPFLAEATDAGIVLDFTFPPPAKHESTSTRQILGIDMWHEDHAISVRPLSEGCTCYACTKHHRAYLQHLLAAKEMLGWVLIQLHNHAIIARFFQGVRASIDGGTFDADVAAFDAYYEPALPEKTGQGPRVRGYQFTSEEHAKKGKKNPTVYKNFDAEKMLGLKAAHGQQPNKKPEMRHVFDDQALLGLVGMEELGIKADPDLPLGGLRLEHDGKA</sequence>
<comment type="similarity">
    <text evidence="5">Belongs to the queuine tRNA-ribosyltransferase family. QTRT2 subfamily.</text>
</comment>
<dbReference type="OrthoDB" id="27601at2759"/>
<dbReference type="GO" id="GO:0005737">
    <property type="term" value="C:cytoplasm"/>
    <property type="evidence" value="ECO:0007669"/>
    <property type="project" value="UniProtKB-SubCell"/>
</dbReference>
<evidence type="ECO:0000313" key="8">
    <source>
        <dbReference type="Proteomes" id="UP000800096"/>
    </source>
</evidence>
<evidence type="ECO:0000256" key="4">
    <source>
        <dbReference type="ARBA" id="ARBA00022833"/>
    </source>
</evidence>
<dbReference type="Proteomes" id="UP000800096">
    <property type="component" value="Unassembled WGS sequence"/>
</dbReference>
<comment type="subunit">
    <text evidence="5">Heterodimer of a catalytic subunit and an accessory subunit.</text>
</comment>
<feature type="domain" description="tRNA-guanine(15) transglycosylase-like" evidence="6">
    <location>
        <begin position="31"/>
        <end position="401"/>
    </location>
</feature>
<dbReference type="HAMAP" id="MF_03043">
    <property type="entry name" value="QTRT2"/>
    <property type="match status" value="1"/>
</dbReference>
<evidence type="ECO:0000256" key="5">
    <source>
        <dbReference type="HAMAP-Rule" id="MF_03043"/>
    </source>
</evidence>
<comment type="function">
    <text evidence="5">Non-catalytic subunit of the queuine tRNA-ribosyltransferase (TGT) that catalyzes the base-exchange of a guanine (G) residue with queuine (Q) at position 34 (anticodon wobble position) in tRNAs with GU(N) anticodons (tRNA-Asp, -Asn, -His and -Tyr), resulting in the hypermodified nucleoside queuosine (7-(((4,5-cis-dihydroxy-2-cyclopenten-1-yl)amino)methyl)-7-deazaguanosine).</text>
</comment>
<dbReference type="GO" id="GO:0006400">
    <property type="term" value="P:tRNA modification"/>
    <property type="evidence" value="ECO:0007669"/>
    <property type="project" value="InterPro"/>
</dbReference>
<dbReference type="InterPro" id="IPR002616">
    <property type="entry name" value="tRNA_ribo_trans-like"/>
</dbReference>
<accession>A0A6A5QVS6</accession>
<dbReference type="EMBL" id="ML979133">
    <property type="protein sequence ID" value="KAF1918656.1"/>
    <property type="molecule type" value="Genomic_DNA"/>
</dbReference>
<keyword evidence="3 5" id="KW-0479">Metal-binding</keyword>
<dbReference type="Pfam" id="PF01702">
    <property type="entry name" value="TGT"/>
    <property type="match status" value="1"/>
</dbReference>
<dbReference type="InterPro" id="IPR028592">
    <property type="entry name" value="QTRTD1"/>
</dbReference>
<gene>
    <name evidence="7" type="ORF">BDU57DRAFT_535723</name>
</gene>
<feature type="binding site" evidence="5">
    <location>
        <position position="338"/>
    </location>
    <ligand>
        <name>Zn(2+)</name>
        <dbReference type="ChEBI" id="CHEBI:29105"/>
    </ligand>
</feature>
<comment type="subcellular location">
    <subcellularLocation>
        <location evidence="5">Cytoplasm</location>
    </subcellularLocation>
</comment>
<dbReference type="AlphaFoldDB" id="A0A6A5QVS6"/>
<evidence type="ECO:0000256" key="1">
    <source>
        <dbReference type="ARBA" id="ARBA00022490"/>
    </source>
</evidence>
<organism evidence="7 8">
    <name type="scientific">Ampelomyces quisqualis</name>
    <name type="common">Powdery mildew agent</name>
    <dbReference type="NCBI Taxonomy" id="50730"/>
    <lineage>
        <taxon>Eukaryota</taxon>
        <taxon>Fungi</taxon>
        <taxon>Dikarya</taxon>
        <taxon>Ascomycota</taxon>
        <taxon>Pezizomycotina</taxon>
        <taxon>Dothideomycetes</taxon>
        <taxon>Pleosporomycetidae</taxon>
        <taxon>Pleosporales</taxon>
        <taxon>Pleosporineae</taxon>
        <taxon>Phaeosphaeriaceae</taxon>
        <taxon>Ampelomyces</taxon>
    </lineage>
</organism>
<dbReference type="GO" id="GO:0046872">
    <property type="term" value="F:metal ion binding"/>
    <property type="evidence" value="ECO:0007669"/>
    <property type="project" value="UniProtKB-KW"/>
</dbReference>
<reference evidence="7" key="1">
    <citation type="journal article" date="2020" name="Stud. Mycol.">
        <title>101 Dothideomycetes genomes: a test case for predicting lifestyles and emergence of pathogens.</title>
        <authorList>
            <person name="Haridas S."/>
            <person name="Albert R."/>
            <person name="Binder M."/>
            <person name="Bloem J."/>
            <person name="Labutti K."/>
            <person name="Salamov A."/>
            <person name="Andreopoulos B."/>
            <person name="Baker S."/>
            <person name="Barry K."/>
            <person name="Bills G."/>
            <person name="Bluhm B."/>
            <person name="Cannon C."/>
            <person name="Castanera R."/>
            <person name="Culley D."/>
            <person name="Daum C."/>
            <person name="Ezra D."/>
            <person name="Gonzalez J."/>
            <person name="Henrissat B."/>
            <person name="Kuo A."/>
            <person name="Liang C."/>
            <person name="Lipzen A."/>
            <person name="Lutzoni F."/>
            <person name="Magnuson J."/>
            <person name="Mondo S."/>
            <person name="Nolan M."/>
            <person name="Ohm R."/>
            <person name="Pangilinan J."/>
            <person name="Park H.-J."/>
            <person name="Ramirez L."/>
            <person name="Alfaro M."/>
            <person name="Sun H."/>
            <person name="Tritt A."/>
            <person name="Yoshinaga Y."/>
            <person name="Zwiers L.-H."/>
            <person name="Turgeon B."/>
            <person name="Goodwin S."/>
            <person name="Spatafora J."/>
            <person name="Crous P."/>
            <person name="Grigoriev I."/>
        </authorList>
    </citation>
    <scope>NUCLEOTIDE SEQUENCE</scope>
    <source>
        <strain evidence="7">HMLAC05119</strain>
    </source>
</reference>
<keyword evidence="4 5" id="KW-0862">Zinc</keyword>
<dbReference type="InterPro" id="IPR050852">
    <property type="entry name" value="Queuine_tRNA-ribosyltrfase"/>
</dbReference>
<evidence type="ECO:0000259" key="6">
    <source>
        <dbReference type="Pfam" id="PF01702"/>
    </source>
</evidence>
<keyword evidence="8" id="KW-1185">Reference proteome</keyword>
<feature type="binding site" evidence="5">
    <location>
        <position position="343"/>
    </location>
    <ligand>
        <name>Zn(2+)</name>
        <dbReference type="ChEBI" id="CHEBI:29105"/>
    </ligand>
</feature>
<name>A0A6A5QVS6_AMPQU</name>